<protein>
    <recommendedName>
        <fullName evidence="5">Peroxin 22-like protein</fullName>
    </recommendedName>
</protein>
<evidence type="ECO:0000256" key="1">
    <source>
        <dbReference type="SAM" id="MobiDB-lite"/>
    </source>
</evidence>
<keyword evidence="4" id="KW-1185">Reference proteome</keyword>
<evidence type="ECO:0000313" key="4">
    <source>
        <dbReference type="Proteomes" id="UP001187682"/>
    </source>
</evidence>
<keyword evidence="2" id="KW-0812">Transmembrane</keyword>
<feature type="region of interest" description="Disordered" evidence="1">
    <location>
        <begin position="227"/>
        <end position="246"/>
    </location>
</feature>
<dbReference type="Proteomes" id="UP001187682">
    <property type="component" value="Unassembled WGS sequence"/>
</dbReference>
<name>A0AAE8N205_9PEZI</name>
<feature type="compositionally biased region" description="Basic and acidic residues" evidence="1">
    <location>
        <begin position="144"/>
        <end position="156"/>
    </location>
</feature>
<feature type="compositionally biased region" description="Low complexity" evidence="1">
    <location>
        <begin position="60"/>
        <end position="81"/>
    </location>
</feature>
<evidence type="ECO:0000313" key="3">
    <source>
        <dbReference type="EMBL" id="SPO03978.1"/>
    </source>
</evidence>
<dbReference type="AlphaFoldDB" id="A0AAE8N205"/>
<keyword evidence="2" id="KW-0472">Membrane</keyword>
<reference evidence="3" key="1">
    <citation type="submission" date="2018-03" db="EMBL/GenBank/DDBJ databases">
        <authorList>
            <person name="Guldener U."/>
        </authorList>
    </citation>
    <scope>NUCLEOTIDE SEQUENCE</scope>
</reference>
<proteinExistence type="predicted"/>
<evidence type="ECO:0000256" key="2">
    <source>
        <dbReference type="SAM" id="Phobius"/>
    </source>
</evidence>
<feature type="transmembrane region" description="Helical" evidence="2">
    <location>
        <begin position="12"/>
        <end position="35"/>
    </location>
</feature>
<feature type="region of interest" description="Disordered" evidence="1">
    <location>
        <begin position="144"/>
        <end position="165"/>
    </location>
</feature>
<sequence length="377" mass="40442">MSDVNGSSRRRNLATWVPIVVTVAVATAGVAAWAWSQRQTDDDDEDHEGLDYGSTPEGPSSRSARPADGGAAPPAPGTEAARGTEEEQPSWGARVAERLRRTPSPQQVFGTATKTVAAGVAAAGAAVGTVLSSIREEDKAAFSDHETWSEEAEKQARAASTVSKNSGRGRRTVVVIVSAESGGEDLEDDGFEHATILSHIPKQIDFATTKLFILIYAPGLKDGALEASKAQPTEDDSKSPILTPKTSGNPAFNAVYSHALSLVEEETMVLPFTSPNGHVYILRHLQPEIVYLQESLAGDNGSAVTQIQTWLRHDLVLVVGAESGHGGLADSESEAEAKPKVEKWWEREDRVGRGRGVVVVDSIRVHDDWARRVRKIE</sequence>
<dbReference type="EMBL" id="ONZQ02000009">
    <property type="protein sequence ID" value="SPO03978.1"/>
    <property type="molecule type" value="Genomic_DNA"/>
</dbReference>
<comment type="caution">
    <text evidence="3">The sequence shown here is derived from an EMBL/GenBank/DDBJ whole genome shotgun (WGS) entry which is preliminary data.</text>
</comment>
<evidence type="ECO:0008006" key="5">
    <source>
        <dbReference type="Google" id="ProtNLM"/>
    </source>
</evidence>
<feature type="region of interest" description="Disordered" evidence="1">
    <location>
        <begin position="35"/>
        <end position="92"/>
    </location>
</feature>
<gene>
    <name evidence="3" type="ORF">DNG_06661</name>
</gene>
<keyword evidence="2" id="KW-1133">Transmembrane helix</keyword>
<accession>A0AAE8N205</accession>
<organism evidence="3 4">
    <name type="scientific">Cephalotrichum gorgonifer</name>
    <dbReference type="NCBI Taxonomy" id="2041049"/>
    <lineage>
        <taxon>Eukaryota</taxon>
        <taxon>Fungi</taxon>
        <taxon>Dikarya</taxon>
        <taxon>Ascomycota</taxon>
        <taxon>Pezizomycotina</taxon>
        <taxon>Sordariomycetes</taxon>
        <taxon>Hypocreomycetidae</taxon>
        <taxon>Microascales</taxon>
        <taxon>Microascaceae</taxon>
        <taxon>Cephalotrichum</taxon>
    </lineage>
</organism>